<name>A0A2S6I8Y7_9BACT</name>
<sequence length="310" mass="36140">MRWSYSFLLLLCFWSCGTEVPQPEYAFYHWETYLDPPAEPIRSWKAERLYVKVFDVSWTEGRAEPSAELVTGGAVAVELVPVVFITNEVFEHDPRNLAENILTLLSNLFPHPYTEVQIDCDWTAGTRETYFAFLRELSQLTEATLSCTVRLHQYRDRTRQGIPPVDRAVLMAYNTGDLSQWETENSIVDRQTINGYVRNQPPYPVPLDLAVATYDWAAVYRRGKLVYLINEPALPPLEDSTYFARLTPLRYRVDSATYYENIYLYKDDLLRREVADTALAMRVINDLWPQVATAESRYVIFYRIGSRQWQ</sequence>
<gene>
    <name evidence="1" type="ORF">CLV84_0898</name>
</gene>
<keyword evidence="2" id="KW-1185">Reference proteome</keyword>
<dbReference type="OrthoDB" id="634553at2"/>
<proteinExistence type="predicted"/>
<evidence type="ECO:0000313" key="1">
    <source>
        <dbReference type="EMBL" id="PPK87939.1"/>
    </source>
</evidence>
<organism evidence="1 2">
    <name type="scientific">Neolewinella xylanilytica</name>
    <dbReference type="NCBI Taxonomy" id="1514080"/>
    <lineage>
        <taxon>Bacteria</taxon>
        <taxon>Pseudomonadati</taxon>
        <taxon>Bacteroidota</taxon>
        <taxon>Saprospiria</taxon>
        <taxon>Saprospirales</taxon>
        <taxon>Lewinellaceae</taxon>
        <taxon>Neolewinella</taxon>
    </lineage>
</organism>
<dbReference type="AlphaFoldDB" id="A0A2S6I8Y7"/>
<dbReference type="EMBL" id="PTJC01000005">
    <property type="protein sequence ID" value="PPK87939.1"/>
    <property type="molecule type" value="Genomic_DNA"/>
</dbReference>
<reference evidence="1 2" key="1">
    <citation type="submission" date="2018-02" db="EMBL/GenBank/DDBJ databases">
        <title>Genomic Encyclopedia of Archaeal and Bacterial Type Strains, Phase II (KMG-II): from individual species to whole genera.</title>
        <authorList>
            <person name="Goeker M."/>
        </authorList>
    </citation>
    <scope>NUCLEOTIDE SEQUENCE [LARGE SCALE GENOMIC DNA]</scope>
    <source>
        <strain evidence="1 2">DSM 29526</strain>
    </source>
</reference>
<evidence type="ECO:0000313" key="2">
    <source>
        <dbReference type="Proteomes" id="UP000237662"/>
    </source>
</evidence>
<dbReference type="RefSeq" id="WP_146088709.1">
    <property type="nucleotide sequence ID" value="NZ_PTJC01000005.1"/>
</dbReference>
<protein>
    <submittedName>
        <fullName evidence="1">Uncharacterized protein</fullName>
    </submittedName>
</protein>
<dbReference type="Proteomes" id="UP000237662">
    <property type="component" value="Unassembled WGS sequence"/>
</dbReference>
<comment type="caution">
    <text evidence="1">The sequence shown here is derived from an EMBL/GenBank/DDBJ whole genome shotgun (WGS) entry which is preliminary data.</text>
</comment>
<accession>A0A2S6I8Y7</accession>